<dbReference type="SUPFAM" id="SSF56219">
    <property type="entry name" value="DNase I-like"/>
    <property type="match status" value="1"/>
</dbReference>
<feature type="domain" description="Endonuclease/exonuclease/phosphatase" evidence="2">
    <location>
        <begin position="102"/>
        <end position="303"/>
    </location>
</feature>
<dbReference type="GO" id="GO:0004519">
    <property type="term" value="F:endonuclease activity"/>
    <property type="evidence" value="ECO:0007669"/>
    <property type="project" value="UniProtKB-KW"/>
</dbReference>
<keyword evidence="1" id="KW-0472">Membrane</keyword>
<evidence type="ECO:0000313" key="3">
    <source>
        <dbReference type="EMBL" id="MFC5744437.1"/>
    </source>
</evidence>
<gene>
    <name evidence="3" type="ORF">ACFPZN_02285</name>
</gene>
<evidence type="ECO:0000313" key="4">
    <source>
        <dbReference type="Proteomes" id="UP001596074"/>
    </source>
</evidence>
<keyword evidence="1" id="KW-0812">Transmembrane</keyword>
<keyword evidence="3" id="KW-0255">Endonuclease</keyword>
<feature type="transmembrane region" description="Helical" evidence="1">
    <location>
        <begin position="64"/>
        <end position="84"/>
    </location>
</feature>
<accession>A0ABW0ZNV4</accession>
<dbReference type="RefSeq" id="WP_378279592.1">
    <property type="nucleotide sequence ID" value="NZ_JBHSON010000002.1"/>
</dbReference>
<dbReference type="Pfam" id="PF03372">
    <property type="entry name" value="Exo_endo_phos"/>
    <property type="match status" value="1"/>
</dbReference>
<organism evidence="3 4">
    <name type="scientific">Actinomadura rugatobispora</name>
    <dbReference type="NCBI Taxonomy" id="1994"/>
    <lineage>
        <taxon>Bacteria</taxon>
        <taxon>Bacillati</taxon>
        <taxon>Actinomycetota</taxon>
        <taxon>Actinomycetes</taxon>
        <taxon>Streptosporangiales</taxon>
        <taxon>Thermomonosporaceae</taxon>
        <taxon>Actinomadura</taxon>
    </lineage>
</organism>
<keyword evidence="3" id="KW-0540">Nuclease</keyword>
<keyword evidence="3" id="KW-0378">Hydrolase</keyword>
<keyword evidence="4" id="KW-1185">Reference proteome</keyword>
<keyword evidence="1" id="KW-1133">Transmembrane helix</keyword>
<evidence type="ECO:0000256" key="1">
    <source>
        <dbReference type="SAM" id="Phobius"/>
    </source>
</evidence>
<dbReference type="EMBL" id="JBHSON010000002">
    <property type="protein sequence ID" value="MFC5744437.1"/>
    <property type="molecule type" value="Genomic_DNA"/>
</dbReference>
<dbReference type="Proteomes" id="UP001596074">
    <property type="component" value="Unassembled WGS sequence"/>
</dbReference>
<name>A0ABW0ZNV4_9ACTN</name>
<proteinExistence type="predicted"/>
<comment type="caution">
    <text evidence="3">The sequence shown here is derived from an EMBL/GenBank/DDBJ whole genome shotgun (WGS) entry which is preliminary data.</text>
</comment>
<sequence length="313" mass="33541">MSRSGWISALLWLLVVPFAAWASLRVTGWTPTWHWVSLVAFTPYAAAGSVVPLILALGLRRTAAAVTAGVTAIAFAAVVLPRLLPDGNPEARGARLAVLGVNLAVGQADVAALVKLVGTLRPDVLTVQELTPQAAERLNRAGLRGLLPYAVDRSSVDPQGSGIYARHPLTELPVIELGGFRQARATLAHAGGRRVEVVSVHPCSPSDVHDTPCWAEGLRALPRAGGGLTVLAGDFNSTLDHRPLRDLLDSGYRDAADVRGKALIPTWPQRWWDVPEVTLDHVLADRRMAVRDFSVHSLPGTDHRSVFAALRLP</sequence>
<dbReference type="Gene3D" id="3.60.10.10">
    <property type="entry name" value="Endonuclease/exonuclease/phosphatase"/>
    <property type="match status" value="1"/>
</dbReference>
<reference evidence="4" key="1">
    <citation type="journal article" date="2019" name="Int. J. Syst. Evol. Microbiol.">
        <title>The Global Catalogue of Microorganisms (GCM) 10K type strain sequencing project: providing services to taxonomists for standard genome sequencing and annotation.</title>
        <authorList>
            <consortium name="The Broad Institute Genomics Platform"/>
            <consortium name="The Broad Institute Genome Sequencing Center for Infectious Disease"/>
            <person name="Wu L."/>
            <person name="Ma J."/>
        </authorList>
    </citation>
    <scope>NUCLEOTIDE SEQUENCE [LARGE SCALE GENOMIC DNA]</scope>
    <source>
        <strain evidence="4">KCTC 42087</strain>
    </source>
</reference>
<evidence type="ECO:0000259" key="2">
    <source>
        <dbReference type="Pfam" id="PF03372"/>
    </source>
</evidence>
<dbReference type="InterPro" id="IPR005135">
    <property type="entry name" value="Endo/exonuclease/phosphatase"/>
</dbReference>
<feature type="transmembrane region" description="Helical" evidence="1">
    <location>
        <begin position="32"/>
        <end position="57"/>
    </location>
</feature>
<protein>
    <submittedName>
        <fullName evidence="3">Endonuclease/exonuclease/phosphatase family protein</fullName>
    </submittedName>
</protein>
<dbReference type="InterPro" id="IPR036691">
    <property type="entry name" value="Endo/exonu/phosph_ase_sf"/>
</dbReference>